<gene>
    <name evidence="2" type="ORF">C4B60_13850</name>
</gene>
<dbReference type="PROSITE" id="PS51257">
    <property type="entry name" value="PROKAR_LIPOPROTEIN"/>
    <property type="match status" value="1"/>
</dbReference>
<evidence type="ECO:0000313" key="3">
    <source>
        <dbReference type="Proteomes" id="UP000239047"/>
    </source>
</evidence>
<dbReference type="Proteomes" id="UP000239047">
    <property type="component" value="Unassembled WGS sequence"/>
</dbReference>
<comment type="caution">
    <text evidence="2">The sequence shown here is derived from an EMBL/GenBank/DDBJ whole genome shotgun (WGS) entry which is preliminary data.</text>
</comment>
<sequence>MGKVFSGFIALIIFIMAGCTASGTQFGPPKAMLKIGTETYETTLGSYCWSGNGHGVCADAAGPEDALENEPGIQVPAGEEIVIELQTDLMPDRTELTQNNKNVQSASFQFEAPEVPGIYYYSWGMWWMSDKENDVTGDVFYLFKLEVIGDEGV</sequence>
<protein>
    <recommendedName>
        <fullName evidence="4">Lipoprotein</fullName>
    </recommendedName>
</protein>
<name>A0A2S5G9D9_9BACL</name>
<evidence type="ECO:0000313" key="2">
    <source>
        <dbReference type="EMBL" id="PPA69627.1"/>
    </source>
</evidence>
<dbReference type="AlphaFoldDB" id="A0A2S5G9D9"/>
<dbReference type="RefSeq" id="WP_104058620.1">
    <property type="nucleotide sequence ID" value="NZ_PREZ01000005.1"/>
</dbReference>
<feature type="signal peptide" evidence="1">
    <location>
        <begin position="1"/>
        <end position="21"/>
    </location>
</feature>
<evidence type="ECO:0000256" key="1">
    <source>
        <dbReference type="SAM" id="SignalP"/>
    </source>
</evidence>
<accession>A0A2S5G9D9</accession>
<organism evidence="2 3">
    <name type="scientific">Jeotgalibacillus proteolyticus</name>
    <dbReference type="NCBI Taxonomy" id="2082395"/>
    <lineage>
        <taxon>Bacteria</taxon>
        <taxon>Bacillati</taxon>
        <taxon>Bacillota</taxon>
        <taxon>Bacilli</taxon>
        <taxon>Bacillales</taxon>
        <taxon>Caryophanaceae</taxon>
        <taxon>Jeotgalibacillus</taxon>
    </lineage>
</organism>
<keyword evidence="1" id="KW-0732">Signal</keyword>
<evidence type="ECO:0008006" key="4">
    <source>
        <dbReference type="Google" id="ProtNLM"/>
    </source>
</evidence>
<reference evidence="2 3" key="1">
    <citation type="submission" date="2018-02" db="EMBL/GenBank/DDBJ databases">
        <title>Jeotgalibacillus proteolyticum sp. nov. a protease producing bacterium isolated from ocean sediments of Laizhou Bay.</title>
        <authorList>
            <person name="Li Y."/>
        </authorList>
    </citation>
    <scope>NUCLEOTIDE SEQUENCE [LARGE SCALE GENOMIC DNA]</scope>
    <source>
        <strain evidence="2 3">22-7</strain>
    </source>
</reference>
<keyword evidence="3" id="KW-1185">Reference proteome</keyword>
<dbReference type="EMBL" id="PREZ01000005">
    <property type="protein sequence ID" value="PPA69627.1"/>
    <property type="molecule type" value="Genomic_DNA"/>
</dbReference>
<feature type="chain" id="PRO_5038684173" description="Lipoprotein" evidence="1">
    <location>
        <begin position="22"/>
        <end position="153"/>
    </location>
</feature>
<dbReference type="OrthoDB" id="1797983at2"/>
<proteinExistence type="predicted"/>